<dbReference type="InterPro" id="IPR016181">
    <property type="entry name" value="Acyl_CoA_acyltransferase"/>
</dbReference>
<dbReference type="RefSeq" id="WP_243145146.1">
    <property type="nucleotide sequence ID" value="NZ_CAMTCL010000060.1"/>
</dbReference>
<protein>
    <submittedName>
        <fullName evidence="2">Uncharacterized protein</fullName>
    </submittedName>
</protein>
<dbReference type="GO" id="GO:0008080">
    <property type="term" value="F:N-acetyltransferase activity"/>
    <property type="evidence" value="ECO:0007669"/>
    <property type="project" value="InterPro"/>
</dbReference>
<dbReference type="AlphaFoldDB" id="A0A653ARP0"/>
<evidence type="ECO:0000313" key="3">
    <source>
        <dbReference type="Proteomes" id="UP000431451"/>
    </source>
</evidence>
<reference evidence="2 3" key="1">
    <citation type="submission" date="2018-06" db="EMBL/GenBank/DDBJ databases">
        <authorList>
            <consortium name="IHU Genomes"/>
        </authorList>
    </citation>
    <scope>NUCLEOTIDE SEQUENCE [LARGE SCALE GENOMIC DNA]</scope>
    <source>
        <strain evidence="2 3">NEC25</strain>
    </source>
</reference>
<evidence type="ECO:0000313" key="2">
    <source>
        <dbReference type="EMBL" id="VCT84144.1"/>
    </source>
</evidence>
<organism evidence="2 3">
    <name type="scientific">Clostridium neonatale</name>
    <dbReference type="NCBI Taxonomy" id="137838"/>
    <lineage>
        <taxon>Bacteria</taxon>
        <taxon>Bacillati</taxon>
        <taxon>Bacillota</taxon>
        <taxon>Clostridia</taxon>
        <taxon>Eubacteriales</taxon>
        <taxon>Clostridiaceae</taxon>
        <taxon>Clostridium</taxon>
    </lineage>
</organism>
<dbReference type="Proteomes" id="UP000431451">
    <property type="component" value="Unassembled WGS sequence"/>
</dbReference>
<gene>
    <name evidence="2" type="ORF">CNEONATNEC25_01743</name>
</gene>
<dbReference type="SUPFAM" id="SSF55729">
    <property type="entry name" value="Acyl-CoA N-acyltransferases (Nat)"/>
    <property type="match status" value="1"/>
</dbReference>
<evidence type="ECO:0000256" key="1">
    <source>
        <dbReference type="ARBA" id="ARBA00022679"/>
    </source>
</evidence>
<dbReference type="PANTHER" id="PTHR13947">
    <property type="entry name" value="GNAT FAMILY N-ACETYLTRANSFERASE"/>
    <property type="match status" value="1"/>
</dbReference>
<dbReference type="InterPro" id="IPR000182">
    <property type="entry name" value="GNAT_dom"/>
</dbReference>
<dbReference type="InterPro" id="IPR050769">
    <property type="entry name" value="NAT_camello-type"/>
</dbReference>
<dbReference type="CDD" id="cd04301">
    <property type="entry name" value="NAT_SF"/>
    <property type="match status" value="1"/>
</dbReference>
<proteinExistence type="predicted"/>
<name>A0A653ARP0_9CLOT</name>
<sequence>MISIKEERINSQDGIKLIEELSCTLEKITGNSGKGSFDYNDMLNTRSIFVIARDDNKAVGCGAFREITDDVAEIKRMYASEKNRGIGKMILLQLENREKEFGYLKVILETRKCNNNAIRFYLSNRYKIIDNYGKDKEMLQAVCFEKVLNEMQ</sequence>
<dbReference type="Gene3D" id="3.40.630.30">
    <property type="match status" value="1"/>
</dbReference>
<dbReference type="Pfam" id="PF00583">
    <property type="entry name" value="Acetyltransf_1"/>
    <property type="match status" value="1"/>
</dbReference>
<dbReference type="PANTHER" id="PTHR13947:SF37">
    <property type="entry name" value="LD18367P"/>
    <property type="match status" value="1"/>
</dbReference>
<accession>A0A653ARP0</accession>
<dbReference type="PROSITE" id="PS51186">
    <property type="entry name" value="GNAT"/>
    <property type="match status" value="1"/>
</dbReference>
<keyword evidence="1" id="KW-0808">Transferase</keyword>
<dbReference type="EMBL" id="UWJD01000001">
    <property type="protein sequence ID" value="VCT84144.1"/>
    <property type="molecule type" value="Genomic_DNA"/>
</dbReference>